<protein>
    <recommendedName>
        <fullName evidence="4">Tetratricopeptide repeat family protein</fullName>
    </recommendedName>
</protein>
<evidence type="ECO:0000313" key="2">
    <source>
        <dbReference type="EMBL" id="KJV69304.1"/>
    </source>
</evidence>
<evidence type="ECO:0008006" key="4">
    <source>
        <dbReference type="Google" id="ProtNLM"/>
    </source>
</evidence>
<sequence length="410" mass="48205">MTTCMLILIIAIVAGLCSVNYEGMFCKIECLGYSIELNIVVMLFLLSIVIFLLIILARIITYIVLRVYNIKVYFLHKEIDSFITGSSYLCFGESHEVKRYVKKFKGFSNKFNIFKACLYFKIGEYEEAEKYFALAPQASLNKFLGLLLLGFVKKEKSKYCQLQLLKKLNQVFIKQFWSVIFRIEICCIEKKWCAAIVELKYAIKSHVLLPYDAARMLAVVGYAAADQCYRNEKYREGLKILNDVESKCVKDLFITILKAKLYIKIDNKQKAINLLEHQYKVSAHKHVAILYLEVSDDKNQATDILYKISPNYYFSKYLMVQKSINLRQYNVALQYLNDALNKYKYISFYLLMIKLRLNLHDDYKESLWCFENLKNAIPDLHWRCTVCNCSVSEWYYECSYCQAFDSIKWM</sequence>
<dbReference type="STRING" id="1359163.NLO413_0690"/>
<proteinExistence type="predicted"/>
<keyword evidence="1" id="KW-1133">Transmembrane helix</keyword>
<gene>
    <name evidence="2" type="ORF">NLO413_0690</name>
</gene>
<keyword evidence="3" id="KW-1185">Reference proteome</keyword>
<organism evidence="2 3">
    <name type="scientific">Candidatus Neoehrlichia procyonis str. RAC413</name>
    <dbReference type="NCBI Taxonomy" id="1359163"/>
    <lineage>
        <taxon>Bacteria</taxon>
        <taxon>Pseudomonadati</taxon>
        <taxon>Pseudomonadota</taxon>
        <taxon>Alphaproteobacteria</taxon>
        <taxon>Rickettsiales</taxon>
        <taxon>Anaplasmataceae</taxon>
        <taxon>Candidatus Neoehrlichia</taxon>
    </lineage>
</organism>
<dbReference type="SUPFAM" id="SSF48452">
    <property type="entry name" value="TPR-like"/>
    <property type="match status" value="1"/>
</dbReference>
<accession>A0A0F3NQX5</accession>
<name>A0A0F3NQX5_9RICK</name>
<keyword evidence="1" id="KW-0812">Transmembrane</keyword>
<evidence type="ECO:0000256" key="1">
    <source>
        <dbReference type="SAM" id="Phobius"/>
    </source>
</evidence>
<keyword evidence="1" id="KW-0472">Membrane</keyword>
<dbReference type="InterPro" id="IPR011990">
    <property type="entry name" value="TPR-like_helical_dom_sf"/>
</dbReference>
<reference evidence="2 3" key="1">
    <citation type="submission" date="2015-02" db="EMBL/GenBank/DDBJ databases">
        <title>Genome Sequencing of Rickettsiales.</title>
        <authorList>
            <person name="Daugherty S.C."/>
            <person name="Su Q."/>
            <person name="Abolude K."/>
            <person name="Beier-Sexton M."/>
            <person name="Carlyon J.A."/>
            <person name="Carter R."/>
            <person name="Day N.P."/>
            <person name="Dumler S.J."/>
            <person name="Dyachenko V."/>
            <person name="Godinez A."/>
            <person name="Kurtti T.J."/>
            <person name="Lichay M."/>
            <person name="Mullins K.E."/>
            <person name="Ott S."/>
            <person name="Pappas-Brown V."/>
            <person name="Paris D.H."/>
            <person name="Patel P."/>
            <person name="Richards A.L."/>
            <person name="Sadzewicz L."/>
            <person name="Sears K."/>
            <person name="Seidman D."/>
            <person name="Sengamalay N."/>
            <person name="Stenos J."/>
            <person name="Tallon L.J."/>
            <person name="Vincent G."/>
            <person name="Fraser C.M."/>
            <person name="Munderloh U."/>
            <person name="Dunning-Hotopp J.C."/>
        </authorList>
    </citation>
    <scope>NUCLEOTIDE SEQUENCE [LARGE SCALE GENOMIC DNA]</scope>
    <source>
        <strain evidence="2 3">RAC413</strain>
    </source>
</reference>
<dbReference type="Gene3D" id="1.25.40.10">
    <property type="entry name" value="Tetratricopeptide repeat domain"/>
    <property type="match status" value="1"/>
</dbReference>
<comment type="caution">
    <text evidence="2">The sequence shown here is derived from an EMBL/GenBank/DDBJ whole genome shotgun (WGS) entry which is preliminary data.</text>
</comment>
<evidence type="ECO:0000313" key="3">
    <source>
        <dbReference type="Proteomes" id="UP000033562"/>
    </source>
</evidence>
<dbReference type="Proteomes" id="UP000033562">
    <property type="component" value="Unassembled WGS sequence"/>
</dbReference>
<feature type="transmembrane region" description="Helical" evidence="1">
    <location>
        <begin position="41"/>
        <end position="65"/>
    </location>
</feature>
<dbReference type="OrthoDB" id="9798343at2"/>
<dbReference type="EMBL" id="LANX01000001">
    <property type="protein sequence ID" value="KJV69304.1"/>
    <property type="molecule type" value="Genomic_DNA"/>
</dbReference>
<dbReference type="AlphaFoldDB" id="A0A0F3NQX5"/>